<feature type="transmembrane region" description="Helical" evidence="5">
    <location>
        <begin position="60"/>
        <end position="88"/>
    </location>
</feature>
<evidence type="ECO:0000256" key="1">
    <source>
        <dbReference type="ARBA" id="ARBA00004141"/>
    </source>
</evidence>
<evidence type="ECO:0000256" key="3">
    <source>
        <dbReference type="ARBA" id="ARBA00022989"/>
    </source>
</evidence>
<comment type="caution">
    <text evidence="6">The sequence shown here is derived from an EMBL/GenBank/DDBJ whole genome shotgun (WGS) entry which is preliminary data.</text>
</comment>
<keyword evidence="3 5" id="KW-1133">Transmembrane helix</keyword>
<gene>
    <name evidence="6" type="ORF">FHS44_006003</name>
</gene>
<evidence type="ECO:0008006" key="8">
    <source>
        <dbReference type="Google" id="ProtNLM"/>
    </source>
</evidence>
<keyword evidence="2 5" id="KW-0812">Transmembrane</keyword>
<keyword evidence="4 5" id="KW-0472">Membrane</keyword>
<name>A0A7W7VQC3_9ACTN</name>
<keyword evidence="7" id="KW-1185">Reference proteome</keyword>
<protein>
    <recommendedName>
        <fullName evidence="8">Transmembrane invasion protein</fullName>
    </recommendedName>
</protein>
<evidence type="ECO:0000256" key="4">
    <source>
        <dbReference type="ARBA" id="ARBA00023136"/>
    </source>
</evidence>
<evidence type="ECO:0000313" key="7">
    <source>
        <dbReference type="Proteomes" id="UP000552644"/>
    </source>
</evidence>
<dbReference type="Proteomes" id="UP000552644">
    <property type="component" value="Unassembled WGS sequence"/>
</dbReference>
<accession>A0A7W7VQC3</accession>
<dbReference type="InterPro" id="IPR032808">
    <property type="entry name" value="DoxX"/>
</dbReference>
<sequence length="122" mass="12071">MNDFVLTALVTVTVACVAANALIVAADLFRAGFVLANSAEVGLRPELLPCLAALKGAGALGLVVGLAGITPLGLAAAIGLVLFYLVAVGAHLRASVLHNIAFPLLFLALAAGATAHFALAAA</sequence>
<organism evidence="6 7">
    <name type="scientific">Streptosporangium saharense</name>
    <dbReference type="NCBI Taxonomy" id="1706840"/>
    <lineage>
        <taxon>Bacteria</taxon>
        <taxon>Bacillati</taxon>
        <taxon>Actinomycetota</taxon>
        <taxon>Actinomycetes</taxon>
        <taxon>Streptosporangiales</taxon>
        <taxon>Streptosporangiaceae</taxon>
        <taxon>Streptosporangium</taxon>
    </lineage>
</organism>
<proteinExistence type="predicted"/>
<dbReference type="GO" id="GO:0016020">
    <property type="term" value="C:membrane"/>
    <property type="evidence" value="ECO:0007669"/>
    <property type="project" value="UniProtKB-SubCell"/>
</dbReference>
<reference evidence="6 7" key="1">
    <citation type="submission" date="2020-08" db="EMBL/GenBank/DDBJ databases">
        <title>Genomic Encyclopedia of Type Strains, Phase III (KMG-III): the genomes of soil and plant-associated and newly described type strains.</title>
        <authorList>
            <person name="Whitman W."/>
        </authorList>
    </citation>
    <scope>NUCLEOTIDE SEQUENCE [LARGE SCALE GENOMIC DNA]</scope>
    <source>
        <strain evidence="6 7">CECT 8840</strain>
    </source>
</reference>
<dbReference type="Pfam" id="PF13564">
    <property type="entry name" value="DoxX_2"/>
    <property type="match status" value="1"/>
</dbReference>
<evidence type="ECO:0000313" key="6">
    <source>
        <dbReference type="EMBL" id="MBB4918867.1"/>
    </source>
</evidence>
<dbReference type="EMBL" id="JACHJP010000008">
    <property type="protein sequence ID" value="MBB4918867.1"/>
    <property type="molecule type" value="Genomic_DNA"/>
</dbReference>
<dbReference type="AlphaFoldDB" id="A0A7W7VQC3"/>
<evidence type="ECO:0000256" key="5">
    <source>
        <dbReference type="SAM" id="Phobius"/>
    </source>
</evidence>
<feature type="transmembrane region" description="Helical" evidence="5">
    <location>
        <begin position="100"/>
        <end position="121"/>
    </location>
</feature>
<evidence type="ECO:0000256" key="2">
    <source>
        <dbReference type="ARBA" id="ARBA00022692"/>
    </source>
</evidence>
<dbReference type="RefSeq" id="WP_184720555.1">
    <property type="nucleotide sequence ID" value="NZ_JACHJP010000008.1"/>
</dbReference>
<comment type="subcellular location">
    <subcellularLocation>
        <location evidence="1">Membrane</location>
        <topology evidence="1">Multi-pass membrane protein</topology>
    </subcellularLocation>
</comment>